<reference evidence="1 2" key="1">
    <citation type="submission" date="2018-01" db="EMBL/GenBank/DDBJ databases">
        <title>Successful Treatment of Persistent Burkholderia cepacia Bacteremia with Ceftazidime-Avibactam.</title>
        <authorList>
            <person name="Tamma P."/>
            <person name="Fan Y."/>
            <person name="Bergman Y."/>
            <person name="Sick-Samuels A."/>
            <person name="Hsu A."/>
            <person name="Timp W."/>
            <person name="Simner P."/>
        </authorList>
    </citation>
    <scope>NUCLEOTIDE SEQUENCE [LARGE SCALE GENOMIC DNA]</scope>
    <source>
        <strain evidence="1 2">170816</strain>
    </source>
</reference>
<accession>A0A2S5DP43</accession>
<dbReference type="EMBL" id="PQVP01000003">
    <property type="protein sequence ID" value="POZ80866.1"/>
    <property type="molecule type" value="Genomic_DNA"/>
</dbReference>
<evidence type="ECO:0000313" key="2">
    <source>
        <dbReference type="Proteomes" id="UP000238655"/>
    </source>
</evidence>
<dbReference type="AlphaFoldDB" id="A0A2S5DP43"/>
<evidence type="ECO:0000313" key="1">
    <source>
        <dbReference type="EMBL" id="POZ80866.1"/>
    </source>
</evidence>
<dbReference type="Proteomes" id="UP000238655">
    <property type="component" value="Chromosome 3"/>
</dbReference>
<protein>
    <submittedName>
        <fullName evidence="1">Uncharacterized protein</fullName>
    </submittedName>
</protein>
<comment type="caution">
    <text evidence="1">The sequence shown here is derived from an EMBL/GenBank/DDBJ whole genome shotgun (WGS) entry which is preliminary data.</text>
</comment>
<organism evidence="1 2">
    <name type="scientific">Burkholderia contaminans</name>
    <dbReference type="NCBI Taxonomy" id="488447"/>
    <lineage>
        <taxon>Bacteria</taxon>
        <taxon>Pseudomonadati</taxon>
        <taxon>Pseudomonadota</taxon>
        <taxon>Betaproteobacteria</taxon>
        <taxon>Burkholderiales</taxon>
        <taxon>Burkholderiaceae</taxon>
        <taxon>Burkholderia</taxon>
        <taxon>Burkholderia cepacia complex</taxon>
    </lineage>
</organism>
<gene>
    <name evidence="1" type="ORF">C3743_34990</name>
</gene>
<name>A0A2S5DP43_9BURK</name>
<proteinExistence type="predicted"/>
<sequence>MPVGGAVSAARALPPIDHDVVLHPVARAWSSADRRLAPCRRRAKEGAMCARRRAAHRPGAERRCLPSVRVAALIIASDNSDAVHNRSKMASS</sequence>